<reference evidence="2" key="1">
    <citation type="submission" date="2020-05" db="EMBL/GenBank/DDBJ databases">
        <title>Evolutionary and genomic comparisons of hybrid uninucleate and nonhybrid Rhizoctonia fungi.</title>
        <authorList>
            <person name="Li C."/>
            <person name="Chen X."/>
        </authorList>
    </citation>
    <scope>NUCLEOTIDE SEQUENCE</scope>
    <source>
        <strain evidence="2">AG-1 IA</strain>
    </source>
</reference>
<gene>
    <name evidence="1" type="ORF">RhiXN_10047</name>
    <name evidence="2" type="ORF">RhiXN_11767</name>
</gene>
<accession>A0A8H8P5G9</accession>
<evidence type="ECO:0000313" key="3">
    <source>
        <dbReference type="Proteomes" id="UP000650533"/>
    </source>
</evidence>
<sequence length="364" mass="40810">MAPIRANQRSTNDSEDPTDTLLAKHSRLITRMNEMFWSPSDVLVLVKKIHRLDDDAELRMRESADPSKKRLLIIADKIYELQPNLAEYLCQNGRPGSIALRDARSRLAVGQSNGRSEDMRKVREEMPKWADCKWDPPLGEKGTRGLHHPQCATLLSDCRVDVTDESAMEQFRAFGVPAMEPSFWERFMYQDGVIDPNNRATGLLRSSLLVKSAKCVLLSPGASHSYSHAVSRVGSRGRSSHHRGLIGIAKSYSITEVNAAFIAYICVVTRHSLTSDEHFSEICAGFNYLEFYNQVREFLEDPKYRRWSKELVEWWNKEVFDGVQLGGLGAAALGREHGTLSMLDAQLETQDLNVGNGGVEGVAA</sequence>
<dbReference type="AlphaFoldDB" id="A0A8H8P5G9"/>
<proteinExistence type="predicted"/>
<name>A0A8H8P5G9_9AGAM</name>
<dbReference type="KEGG" id="rsx:RhiXN_10047"/>
<dbReference type="EMBL" id="CP059669">
    <property type="protein sequence ID" value="QRW24855.1"/>
    <property type="molecule type" value="Genomic_DNA"/>
</dbReference>
<dbReference type="GeneID" id="67032326"/>
<dbReference type="InterPro" id="IPR046521">
    <property type="entry name" value="DUF6698"/>
</dbReference>
<dbReference type="Proteomes" id="UP000650533">
    <property type="component" value="Chromosome 12"/>
</dbReference>
<dbReference type="RefSeq" id="XP_043182697.1">
    <property type="nucleotide sequence ID" value="XM_043329863.1"/>
</dbReference>
<dbReference type="Proteomes" id="UP000650533">
    <property type="component" value="Chromosome 8"/>
</dbReference>
<evidence type="ECO:0000313" key="2">
    <source>
        <dbReference type="EMBL" id="QRW24855.1"/>
    </source>
</evidence>
<evidence type="ECO:0000313" key="1">
    <source>
        <dbReference type="EMBL" id="QRW22460.1"/>
    </source>
</evidence>
<dbReference type="EMBL" id="CP059665">
    <property type="protein sequence ID" value="QRW22460.1"/>
    <property type="molecule type" value="Genomic_DNA"/>
</dbReference>
<dbReference type="Pfam" id="PF20414">
    <property type="entry name" value="DUF6698"/>
    <property type="match status" value="1"/>
</dbReference>
<protein>
    <submittedName>
        <fullName evidence="2">Uncharacterized protein</fullName>
    </submittedName>
</protein>
<organism evidence="2 3">
    <name type="scientific">Rhizoctonia solani</name>
    <dbReference type="NCBI Taxonomy" id="456999"/>
    <lineage>
        <taxon>Eukaryota</taxon>
        <taxon>Fungi</taxon>
        <taxon>Dikarya</taxon>
        <taxon>Basidiomycota</taxon>
        <taxon>Agaricomycotina</taxon>
        <taxon>Agaricomycetes</taxon>
        <taxon>Cantharellales</taxon>
        <taxon>Ceratobasidiaceae</taxon>
        <taxon>Rhizoctonia</taxon>
    </lineage>
</organism>